<dbReference type="EMBL" id="MSKI01000144">
    <property type="protein sequence ID" value="OLO48900.1"/>
    <property type="molecule type" value="Genomic_DNA"/>
</dbReference>
<gene>
    <name evidence="2" type="ORF">BKH30_11075</name>
</gene>
<dbReference type="CDD" id="cd05399">
    <property type="entry name" value="NT_Rel-Spo_like"/>
    <property type="match status" value="1"/>
</dbReference>
<dbReference type="InterPro" id="IPR052366">
    <property type="entry name" value="GTP_Pyrophosphokinase"/>
</dbReference>
<dbReference type="InterPro" id="IPR007685">
    <property type="entry name" value="RelA_SpoT"/>
</dbReference>
<evidence type="ECO:0000313" key="2">
    <source>
        <dbReference type="EMBL" id="OLO48900.1"/>
    </source>
</evidence>
<dbReference type="AlphaFoldDB" id="A0A1Q8VLC8"/>
<sequence length="257" mass="28586">MRSSDVRLDGGEGKMLSKSAVRKAGSVMRRQAEGKASQEEVERALAIVSAFRASFAGPLEAASGELATLLESHQIQGEVSQRLKRMPTILEKITSRESKLDLSRMQDIGGCRVVLSSNEISELRRLEACVRERWAEAVRRTSDYVGRPRASGYRAVHVVVEQDQRLIEIQLRTQRMHQWAQRVEGLSAAFGTNYKQDGESLVQEYARLTAKMYIALDAGEIPVHEDRQQFERLSALIAEELAGLGKNVGPMFGGESI</sequence>
<dbReference type="Gene3D" id="3.30.460.10">
    <property type="entry name" value="Beta Polymerase, domain 2"/>
    <property type="match status" value="1"/>
</dbReference>
<dbReference type="PANTHER" id="PTHR47837">
    <property type="entry name" value="GTP PYROPHOSPHOKINASE YJBM"/>
    <property type="match status" value="1"/>
</dbReference>
<reference evidence="2 3" key="1">
    <citation type="submission" date="2016-12" db="EMBL/GenBank/DDBJ databases">
        <title>Genomic comparison of strains in the 'Actinomyces naeslundii' group.</title>
        <authorList>
            <person name="Mughal S.R."/>
            <person name="Do T."/>
            <person name="Gilbert S.C."/>
            <person name="Witherden E.A."/>
            <person name="Didelot X."/>
            <person name="Beighton D."/>
        </authorList>
    </citation>
    <scope>NUCLEOTIDE SEQUENCE [LARGE SCALE GENOMIC DNA]</scope>
    <source>
        <strain evidence="2 3">S24V</strain>
    </source>
</reference>
<dbReference type="SUPFAM" id="SSF81301">
    <property type="entry name" value="Nucleotidyltransferase"/>
    <property type="match status" value="1"/>
</dbReference>
<evidence type="ECO:0000259" key="1">
    <source>
        <dbReference type="SMART" id="SM00954"/>
    </source>
</evidence>
<dbReference type="Proteomes" id="UP000186855">
    <property type="component" value="Unassembled WGS sequence"/>
</dbReference>
<accession>A0A1Q8VLC8</accession>
<organism evidence="2 3">
    <name type="scientific">Actinomyces oris</name>
    <dbReference type="NCBI Taxonomy" id="544580"/>
    <lineage>
        <taxon>Bacteria</taxon>
        <taxon>Bacillati</taxon>
        <taxon>Actinomycetota</taxon>
        <taxon>Actinomycetes</taxon>
        <taxon>Actinomycetales</taxon>
        <taxon>Actinomycetaceae</taxon>
        <taxon>Actinomyces</taxon>
    </lineage>
</organism>
<evidence type="ECO:0000313" key="3">
    <source>
        <dbReference type="Proteomes" id="UP000186855"/>
    </source>
</evidence>
<protein>
    <recommendedName>
        <fullName evidence="1">RelA/SpoT domain-containing protein</fullName>
    </recommendedName>
</protein>
<dbReference type="InterPro" id="IPR043519">
    <property type="entry name" value="NT_sf"/>
</dbReference>
<dbReference type="PANTHER" id="PTHR47837:SF1">
    <property type="entry name" value="GTP PYROPHOSPHOKINASE YJBM"/>
    <property type="match status" value="1"/>
</dbReference>
<dbReference type="GO" id="GO:0015969">
    <property type="term" value="P:guanosine tetraphosphate metabolic process"/>
    <property type="evidence" value="ECO:0007669"/>
    <property type="project" value="InterPro"/>
</dbReference>
<proteinExistence type="predicted"/>
<feature type="domain" description="RelA/SpoT" evidence="1">
    <location>
        <begin position="81"/>
        <end position="198"/>
    </location>
</feature>
<dbReference type="SMART" id="SM00954">
    <property type="entry name" value="RelA_SpoT"/>
    <property type="match status" value="1"/>
</dbReference>
<dbReference type="Pfam" id="PF04607">
    <property type="entry name" value="RelA_SpoT"/>
    <property type="match status" value="1"/>
</dbReference>
<comment type="caution">
    <text evidence="2">The sequence shown here is derived from an EMBL/GenBank/DDBJ whole genome shotgun (WGS) entry which is preliminary data.</text>
</comment>
<name>A0A1Q8VLC8_9ACTO</name>